<keyword evidence="2 5" id="KW-0479">Metal-binding</keyword>
<feature type="binding site" evidence="5">
    <location>
        <position position="273"/>
    </location>
    <ligand>
        <name>isopentenyl diphosphate</name>
        <dbReference type="ChEBI" id="CHEBI:128769"/>
    </ligand>
</feature>
<dbReference type="InterPro" id="IPR003451">
    <property type="entry name" value="LytB/IspH"/>
</dbReference>
<feature type="binding site" evidence="5">
    <location>
        <position position="74"/>
    </location>
    <ligand>
        <name>dimethylallyl diphosphate</name>
        <dbReference type="ChEBI" id="CHEBI:57623"/>
    </ligand>
</feature>
<evidence type="ECO:0000313" key="6">
    <source>
        <dbReference type="EMBL" id="SHM19794.1"/>
    </source>
</evidence>
<feature type="binding site" evidence="5">
    <location>
        <position position="231"/>
    </location>
    <ligand>
        <name>isopentenyl diphosphate</name>
        <dbReference type="ChEBI" id="CHEBI:128769"/>
    </ligand>
</feature>
<dbReference type="UniPathway" id="UPA00059">
    <property type="reaction ID" value="UER00105"/>
</dbReference>
<feature type="binding site" evidence="5">
    <location>
        <position position="229"/>
    </location>
    <ligand>
        <name>dimethylallyl diphosphate</name>
        <dbReference type="ChEBI" id="CHEBI:57623"/>
    </ligand>
</feature>
<dbReference type="HAMAP" id="MF_00191">
    <property type="entry name" value="IspH"/>
    <property type="match status" value="1"/>
</dbReference>
<organism evidence="6 7">
    <name type="scientific">Hymenobacter psychrotolerans DSM 18569</name>
    <dbReference type="NCBI Taxonomy" id="1121959"/>
    <lineage>
        <taxon>Bacteria</taxon>
        <taxon>Pseudomonadati</taxon>
        <taxon>Bacteroidota</taxon>
        <taxon>Cytophagia</taxon>
        <taxon>Cytophagales</taxon>
        <taxon>Hymenobacteraceae</taxon>
        <taxon>Hymenobacter</taxon>
    </lineage>
</organism>
<keyword evidence="1 5" id="KW-0004">4Fe-4S</keyword>
<feature type="binding site" evidence="5">
    <location>
        <position position="273"/>
    </location>
    <ligand>
        <name>(2E)-4-hydroxy-3-methylbut-2-enyl diphosphate</name>
        <dbReference type="ChEBI" id="CHEBI:128753"/>
    </ligand>
</feature>
<dbReference type="Proteomes" id="UP000183947">
    <property type="component" value="Unassembled WGS sequence"/>
</dbReference>
<feature type="binding site" evidence="5">
    <location>
        <position position="230"/>
    </location>
    <ligand>
        <name>(2E)-4-hydroxy-3-methylbut-2-enyl diphosphate</name>
        <dbReference type="ChEBI" id="CHEBI:128753"/>
    </ligand>
</feature>
<comment type="similarity">
    <text evidence="5">Belongs to the IspH family.</text>
</comment>
<feature type="binding site" evidence="5">
    <location>
        <position position="231"/>
    </location>
    <ligand>
        <name>(2E)-4-hydroxy-3-methylbut-2-enyl diphosphate</name>
        <dbReference type="ChEBI" id="CHEBI:128753"/>
    </ligand>
</feature>
<comment type="catalytic activity">
    <reaction evidence="5">
        <text>isopentenyl diphosphate + 2 oxidized [2Fe-2S]-[ferredoxin] + H2O = (2E)-4-hydroxy-3-methylbut-2-enyl diphosphate + 2 reduced [2Fe-2S]-[ferredoxin] + 2 H(+)</text>
        <dbReference type="Rhea" id="RHEA:24488"/>
        <dbReference type="Rhea" id="RHEA-COMP:10000"/>
        <dbReference type="Rhea" id="RHEA-COMP:10001"/>
        <dbReference type="ChEBI" id="CHEBI:15377"/>
        <dbReference type="ChEBI" id="CHEBI:15378"/>
        <dbReference type="ChEBI" id="CHEBI:33737"/>
        <dbReference type="ChEBI" id="CHEBI:33738"/>
        <dbReference type="ChEBI" id="CHEBI:128753"/>
        <dbReference type="ChEBI" id="CHEBI:128769"/>
        <dbReference type="EC" id="1.17.7.4"/>
    </reaction>
</comment>
<feature type="binding site" evidence="5">
    <location>
        <position position="128"/>
    </location>
    <ligand>
        <name>(2E)-4-hydroxy-3-methylbut-2-enyl diphosphate</name>
        <dbReference type="ChEBI" id="CHEBI:128753"/>
    </ligand>
</feature>
<dbReference type="GO" id="GO:0016114">
    <property type="term" value="P:terpenoid biosynthetic process"/>
    <property type="evidence" value="ECO:0007669"/>
    <property type="project" value="UniProtKB-UniRule"/>
</dbReference>
<name>A0A1M7GTR6_9BACT</name>
<keyword evidence="5" id="KW-0414">Isoprene biosynthesis</keyword>
<feature type="binding site" evidence="5">
    <location>
        <position position="201"/>
    </location>
    <ligand>
        <name>[4Fe-4S] cluster</name>
        <dbReference type="ChEBI" id="CHEBI:49883"/>
    </ligand>
</feature>
<feature type="binding site" evidence="5">
    <location>
        <position position="74"/>
    </location>
    <ligand>
        <name>isopentenyl diphosphate</name>
        <dbReference type="ChEBI" id="CHEBI:128769"/>
    </ligand>
</feature>
<evidence type="ECO:0000256" key="1">
    <source>
        <dbReference type="ARBA" id="ARBA00022485"/>
    </source>
</evidence>
<keyword evidence="4 5" id="KW-0411">Iron-sulfur</keyword>
<evidence type="ECO:0000256" key="3">
    <source>
        <dbReference type="ARBA" id="ARBA00023004"/>
    </source>
</evidence>
<dbReference type="OrthoDB" id="9777362at2"/>
<feature type="binding site" evidence="5">
    <location>
        <position position="12"/>
    </location>
    <ligand>
        <name>[4Fe-4S] cluster</name>
        <dbReference type="ChEBI" id="CHEBI:49883"/>
    </ligand>
</feature>
<dbReference type="NCBIfam" id="TIGR00216">
    <property type="entry name" value="ispH_lytB"/>
    <property type="match status" value="1"/>
</dbReference>
<dbReference type="Gene3D" id="3.40.50.11270">
    <property type="match status" value="1"/>
</dbReference>
<feature type="active site" description="Proton donor" evidence="5">
    <location>
        <position position="130"/>
    </location>
</feature>
<dbReference type="UniPathway" id="UPA00056">
    <property type="reaction ID" value="UER00097"/>
</dbReference>
<dbReference type="GO" id="GO:0019288">
    <property type="term" value="P:isopentenyl diphosphate biosynthetic process, methylerythritol 4-phosphate pathway"/>
    <property type="evidence" value="ECO:0007669"/>
    <property type="project" value="UniProtKB-UniRule"/>
</dbReference>
<feature type="binding site" evidence="5">
    <location>
        <position position="128"/>
    </location>
    <ligand>
        <name>dimethylallyl diphosphate</name>
        <dbReference type="ChEBI" id="CHEBI:57623"/>
    </ligand>
</feature>
<dbReference type="AlphaFoldDB" id="A0A1M7GTR6"/>
<dbReference type="GO" id="GO:0046872">
    <property type="term" value="F:metal ion binding"/>
    <property type="evidence" value="ECO:0007669"/>
    <property type="project" value="UniProtKB-KW"/>
</dbReference>
<feature type="binding site" evidence="5">
    <location>
        <position position="229"/>
    </location>
    <ligand>
        <name>(2E)-4-hydroxy-3-methylbut-2-enyl diphosphate</name>
        <dbReference type="ChEBI" id="CHEBI:128753"/>
    </ligand>
</feature>
<gene>
    <name evidence="5" type="primary">ispH</name>
    <name evidence="6" type="ORF">SAMN02746009_04106</name>
</gene>
<sequence>MNVTIDKNSGYCFGVEFAIQMAEDELAHEETLYCLGDIVHNRMEVERLHGKGLRIIDREQLETLHDCKVLIRAHGEPPETYQLALRNNIELIDASCPVVLKLQNRVKHAFDASQRQNGQIVIYGQPGHAEVAGLTGQTGNRAIIIMTEADLDQVDFSRPVTLFSQTTKSTAGFYHMKAVMEQRIQAAGGSLESFDANDSICRQVSNREPALARFAVEHDVIVFVSGRKSSNGKALFSVVNKTNPRSYFVENEQELDEAWFHGAASVGICGATSTPMWLMQRVKDRIEEVAEPVV</sequence>
<keyword evidence="7" id="KW-1185">Reference proteome</keyword>
<comment type="function">
    <text evidence="5">Catalyzes the conversion of 1-hydroxy-2-methyl-2-(E)-butenyl 4-diphosphate (HMBPP) into a mixture of isopentenyl diphosphate (IPP) and dimethylallyl diphosphate (DMAPP). Acts in the terminal step of the DOXP/MEP pathway for isoprenoid precursor biosynthesis.</text>
</comment>
<dbReference type="STRING" id="1121959.SAMN02746009_04106"/>
<feature type="binding site" evidence="5">
    <location>
        <position position="96"/>
    </location>
    <ligand>
        <name>[4Fe-4S] cluster</name>
        <dbReference type="ChEBI" id="CHEBI:49883"/>
    </ligand>
</feature>
<proteinExistence type="inferred from homology"/>
<reference evidence="7" key="1">
    <citation type="submission" date="2016-11" db="EMBL/GenBank/DDBJ databases">
        <authorList>
            <person name="Varghese N."/>
            <person name="Submissions S."/>
        </authorList>
    </citation>
    <scope>NUCLEOTIDE SEQUENCE [LARGE SCALE GENOMIC DNA]</scope>
    <source>
        <strain evidence="7">DSM 18569</strain>
    </source>
</reference>
<dbReference type="NCBIfam" id="NF002187">
    <property type="entry name" value="PRK01045.1-1"/>
    <property type="match status" value="1"/>
</dbReference>
<dbReference type="EMBL" id="FRAS01000040">
    <property type="protein sequence ID" value="SHM19794.1"/>
    <property type="molecule type" value="Genomic_DNA"/>
</dbReference>
<comment type="pathway">
    <text evidence="5">Isoprenoid biosynthesis; dimethylallyl diphosphate biosynthesis; dimethylallyl diphosphate from (2E)-4-hydroxy-3-methylbutenyl diphosphate: step 1/1.</text>
</comment>
<dbReference type="GO" id="GO:0050992">
    <property type="term" value="P:dimethylallyl diphosphate biosynthetic process"/>
    <property type="evidence" value="ECO:0007669"/>
    <property type="project" value="UniProtKB-UniRule"/>
</dbReference>
<feature type="binding site" evidence="5">
    <location>
        <position position="273"/>
    </location>
    <ligand>
        <name>dimethylallyl diphosphate</name>
        <dbReference type="ChEBI" id="CHEBI:57623"/>
    </ligand>
</feature>
<feature type="binding site" evidence="5">
    <location>
        <position position="231"/>
    </location>
    <ligand>
        <name>dimethylallyl diphosphate</name>
        <dbReference type="ChEBI" id="CHEBI:57623"/>
    </ligand>
</feature>
<evidence type="ECO:0000256" key="5">
    <source>
        <dbReference type="HAMAP-Rule" id="MF_00191"/>
    </source>
</evidence>
<feature type="binding site" evidence="5">
    <location>
        <position position="229"/>
    </location>
    <ligand>
        <name>isopentenyl diphosphate</name>
        <dbReference type="ChEBI" id="CHEBI:128769"/>
    </ligand>
</feature>
<dbReference type="GO" id="GO:0051539">
    <property type="term" value="F:4 iron, 4 sulfur cluster binding"/>
    <property type="evidence" value="ECO:0007669"/>
    <property type="project" value="UniProtKB-UniRule"/>
</dbReference>
<feature type="binding site" evidence="5">
    <location>
        <position position="230"/>
    </location>
    <ligand>
        <name>isopentenyl diphosphate</name>
        <dbReference type="ChEBI" id="CHEBI:128769"/>
    </ligand>
</feature>
<comment type="cofactor">
    <cofactor evidence="5">
        <name>[4Fe-4S] cluster</name>
        <dbReference type="ChEBI" id="CHEBI:49883"/>
    </cofactor>
    <text evidence="5">Binds 1 [4Fe-4S] cluster per subunit.</text>
</comment>
<evidence type="ECO:0000313" key="7">
    <source>
        <dbReference type="Proteomes" id="UP000183947"/>
    </source>
</evidence>
<feature type="binding site" evidence="5">
    <location>
        <position position="74"/>
    </location>
    <ligand>
        <name>(2E)-4-hydroxy-3-methylbut-2-enyl diphosphate</name>
        <dbReference type="ChEBI" id="CHEBI:128753"/>
    </ligand>
</feature>
<dbReference type="Pfam" id="PF02401">
    <property type="entry name" value="LYTB"/>
    <property type="match status" value="1"/>
</dbReference>
<keyword evidence="5" id="KW-0560">Oxidoreductase</keyword>
<dbReference type="CDD" id="cd13944">
    <property type="entry name" value="lytB_ispH"/>
    <property type="match status" value="1"/>
</dbReference>
<feature type="binding site" evidence="5">
    <location>
        <position position="128"/>
    </location>
    <ligand>
        <name>isopentenyl diphosphate</name>
        <dbReference type="ChEBI" id="CHEBI:128769"/>
    </ligand>
</feature>
<feature type="binding site" evidence="5">
    <location>
        <position position="166"/>
    </location>
    <ligand>
        <name>(2E)-4-hydroxy-3-methylbut-2-enyl diphosphate</name>
        <dbReference type="ChEBI" id="CHEBI:128753"/>
    </ligand>
</feature>
<dbReference type="RefSeq" id="WP_073288975.1">
    <property type="nucleotide sequence ID" value="NZ_FRAS01000040.1"/>
</dbReference>
<feature type="binding site" evidence="5">
    <location>
        <position position="40"/>
    </location>
    <ligand>
        <name>dimethylallyl diphosphate</name>
        <dbReference type="ChEBI" id="CHEBI:57623"/>
    </ligand>
</feature>
<feature type="binding site" evidence="5">
    <location>
        <position position="230"/>
    </location>
    <ligand>
        <name>dimethylallyl diphosphate</name>
        <dbReference type="ChEBI" id="CHEBI:57623"/>
    </ligand>
</feature>
<evidence type="ECO:0000256" key="4">
    <source>
        <dbReference type="ARBA" id="ARBA00023014"/>
    </source>
</evidence>
<dbReference type="GO" id="GO:0051745">
    <property type="term" value="F:4-hydroxy-3-methylbut-2-enyl diphosphate reductase activity"/>
    <property type="evidence" value="ECO:0007669"/>
    <property type="project" value="UniProtKB-UniRule"/>
</dbReference>
<comment type="catalytic activity">
    <reaction evidence="5">
        <text>dimethylallyl diphosphate + 2 oxidized [2Fe-2S]-[ferredoxin] + H2O = (2E)-4-hydroxy-3-methylbut-2-enyl diphosphate + 2 reduced [2Fe-2S]-[ferredoxin] + 2 H(+)</text>
        <dbReference type="Rhea" id="RHEA:24825"/>
        <dbReference type="Rhea" id="RHEA-COMP:10000"/>
        <dbReference type="Rhea" id="RHEA-COMP:10001"/>
        <dbReference type="ChEBI" id="CHEBI:15377"/>
        <dbReference type="ChEBI" id="CHEBI:15378"/>
        <dbReference type="ChEBI" id="CHEBI:33737"/>
        <dbReference type="ChEBI" id="CHEBI:33738"/>
        <dbReference type="ChEBI" id="CHEBI:57623"/>
        <dbReference type="ChEBI" id="CHEBI:128753"/>
        <dbReference type="EC" id="1.17.7.4"/>
    </reaction>
</comment>
<comment type="pathway">
    <text evidence="5">Isoprenoid biosynthesis; isopentenyl diphosphate biosynthesis via DXP pathway; isopentenyl diphosphate from 1-deoxy-D-xylulose 5-phosphate: step 6/6.</text>
</comment>
<feature type="binding site" evidence="5">
    <location>
        <position position="40"/>
    </location>
    <ligand>
        <name>(2E)-4-hydroxy-3-methylbut-2-enyl diphosphate</name>
        <dbReference type="ChEBI" id="CHEBI:128753"/>
    </ligand>
</feature>
<keyword evidence="3 5" id="KW-0408">Iron</keyword>
<dbReference type="PANTHER" id="PTHR30426">
    <property type="entry name" value="4-HYDROXY-3-METHYLBUT-2-ENYL DIPHOSPHATE REDUCTASE"/>
    <property type="match status" value="1"/>
</dbReference>
<dbReference type="Gene3D" id="3.40.1010.20">
    <property type="entry name" value="4-hydroxy-3-methylbut-2-enyl diphosphate reductase, catalytic domain"/>
    <property type="match status" value="2"/>
</dbReference>
<evidence type="ECO:0000256" key="2">
    <source>
        <dbReference type="ARBA" id="ARBA00022723"/>
    </source>
</evidence>
<protein>
    <recommendedName>
        <fullName evidence="5">4-hydroxy-3-methylbut-2-enyl diphosphate reductase</fullName>
        <shortName evidence="5">HMBPP reductase</shortName>
        <ecNumber evidence="5">1.17.7.4</ecNumber>
    </recommendedName>
</protein>
<accession>A0A1M7GTR6</accession>
<dbReference type="PANTHER" id="PTHR30426:SF0">
    <property type="entry name" value="4-HYDROXY-3-METHYLBUT-2-ENYL DIPHOSPHATE REDUCTASE"/>
    <property type="match status" value="1"/>
</dbReference>
<dbReference type="EC" id="1.17.7.4" evidence="5"/>
<feature type="binding site" evidence="5">
    <location>
        <position position="40"/>
    </location>
    <ligand>
        <name>isopentenyl diphosphate</name>
        <dbReference type="ChEBI" id="CHEBI:128769"/>
    </ligand>
</feature>